<keyword evidence="4" id="KW-1185">Reference proteome</keyword>
<keyword evidence="2" id="KW-0472">Membrane</keyword>
<evidence type="ECO:0000313" key="4">
    <source>
        <dbReference type="Proteomes" id="UP000196320"/>
    </source>
</evidence>
<dbReference type="Proteomes" id="UP000196320">
    <property type="component" value="Unassembled WGS sequence"/>
</dbReference>
<dbReference type="SUPFAM" id="SSF52540">
    <property type="entry name" value="P-loop containing nucleoside triphosphate hydrolases"/>
    <property type="match status" value="1"/>
</dbReference>
<sequence length="1244" mass="135245">MAAPRSVAPQPNLAPLVGASAVVLCVAASIFRLPGFVILLLGLIVAGMMSSSPPLTGKKDAAGYPTIGNPGEHAAVLRHRRWSALRWRLLVPNRDWLLNDPSEVKPHIERANQFAKGPLKNIARVLQAAIVIFWLVVPMSFTSIGALGLSATVFTFPVDAMALWGWMPDSGAWLMWPNTICAYITTVEFFATRRRYAAMEDPAPPVTIGDLLSKFLEASRVKLLAALLLPAAAGTAAAIGVWFLTAHLGVTWLFVPFPLLLAGIATVFAAVLWRVLTLPDALSDWRNTVQTREVWQQRWEPLKMDPRPYLISHSRHGDPAAPLILDTFDAPPTQGASGMLGMGSRIHPLIGAGQAIAVLNEPDVDSSGQPIPGSRHPSRFSVATWPVDQPIDVSDPTVDRGLLRERVRSALAIAGSSYPQLMVSALDPMWDTADTDSTAAWSVQCEATDAPVASILPAIAAEVGAALRTDGVYDKKTGLLYVGALTADSTHYVDERQAHRFVELAREARWNQRWSDVLKMGEARPRTESDVYKTAQLPTGQTIECQPFMTPQGINGSYFLTQQKEKALANALGNAPWVSVIGWEGRGDKAGERHPGAFRVLWSAQPIPLDPARLEPPGRGRPGDALRWAISAAVNSGFDAAKLARPEVVAVTSLTTADSRGHIWDVRLRLYDGVVLSEVKQKAEKIRGGMGGTPWLRVTDSGEHVRVVVGAVPESRGVEFARPEAKKLTLALDWEQRFTDANLASPVDGVAPRLIAAEPLETNEQVDVLEFTLPRSLAITDFQEQKTVDKLRAASGKTFINVRHNADPSRFTMLVCDVDPMPSPAPFMWDRMGVVAPRSTTFGTRVEGAPVTWHLDNDSHLMVLGQNGSGKGIGMSAMAADNIMSFWDVYAADPIKGFNDFLFADPWLRARATTWTQTVAVVRHLLRLLDEHKKLNEHYGVSNIRDLPDDVRPRLSCLYLDEFTSLVIPDALVKLRDNADEAERKEYAATVAINNYKLLIGSAIGRILREGRALGLVLVLAGQKLTREELKYIPGGATIKSQMSRLAMGKMSFGDMMSAFADASSALGLLGPSVPRGRGVFESTSESAFAVQTWWAGGSQADHFRILAEKIAEIRPPLTAGEKLDLSISDSQADQSVEVFGEEITSSNDTLDEAHEEIVDVVLNLDDDLEFTFEPDPDPVPDLPPDASVADAPGEFSAPPTSDADEMIPDELFDDAPRTAPADDLFDDVSSPSPAPPQVEDLFT</sequence>
<feature type="compositionally biased region" description="Acidic residues" evidence="1">
    <location>
        <begin position="1203"/>
        <end position="1214"/>
    </location>
</feature>
<feature type="transmembrane region" description="Helical" evidence="2">
    <location>
        <begin position="125"/>
        <end position="153"/>
    </location>
</feature>
<evidence type="ECO:0008006" key="5">
    <source>
        <dbReference type="Google" id="ProtNLM"/>
    </source>
</evidence>
<dbReference type="InterPro" id="IPR027417">
    <property type="entry name" value="P-loop_NTPase"/>
</dbReference>
<evidence type="ECO:0000256" key="2">
    <source>
        <dbReference type="SAM" id="Phobius"/>
    </source>
</evidence>
<evidence type="ECO:0000313" key="3">
    <source>
        <dbReference type="EMBL" id="SJN43722.1"/>
    </source>
</evidence>
<protein>
    <recommendedName>
        <fullName evidence="5">Cell division protein FtsK</fullName>
    </recommendedName>
</protein>
<dbReference type="AlphaFoldDB" id="A0A1R4KHK0"/>
<feature type="region of interest" description="Disordered" evidence="1">
    <location>
        <begin position="1172"/>
        <end position="1244"/>
    </location>
</feature>
<feature type="transmembrane region" description="Helical" evidence="2">
    <location>
        <begin position="223"/>
        <end position="244"/>
    </location>
</feature>
<dbReference type="OrthoDB" id="5083868at2"/>
<accession>A0A1R4KHK0</accession>
<feature type="transmembrane region" description="Helical" evidence="2">
    <location>
        <begin position="20"/>
        <end position="49"/>
    </location>
</feature>
<name>A0A1R4KHK0_9MICO</name>
<proteinExistence type="predicted"/>
<dbReference type="EMBL" id="FUKO01000033">
    <property type="protein sequence ID" value="SJN43722.1"/>
    <property type="molecule type" value="Genomic_DNA"/>
</dbReference>
<feature type="transmembrane region" description="Helical" evidence="2">
    <location>
        <begin position="250"/>
        <end position="276"/>
    </location>
</feature>
<keyword evidence="2" id="KW-0812">Transmembrane</keyword>
<evidence type="ECO:0000256" key="1">
    <source>
        <dbReference type="SAM" id="MobiDB-lite"/>
    </source>
</evidence>
<gene>
    <name evidence="3" type="ORF">FM104_12875</name>
</gene>
<dbReference type="Gene3D" id="3.40.50.300">
    <property type="entry name" value="P-loop containing nucleotide triphosphate hydrolases"/>
    <property type="match status" value="1"/>
</dbReference>
<organism evidence="3 4">
    <name type="scientific">Microbacterium esteraromaticum</name>
    <dbReference type="NCBI Taxonomy" id="57043"/>
    <lineage>
        <taxon>Bacteria</taxon>
        <taxon>Bacillati</taxon>
        <taxon>Actinomycetota</taxon>
        <taxon>Actinomycetes</taxon>
        <taxon>Micrococcales</taxon>
        <taxon>Microbacteriaceae</taxon>
        <taxon>Microbacterium</taxon>
    </lineage>
</organism>
<keyword evidence="2" id="KW-1133">Transmembrane helix</keyword>
<reference evidence="3 4" key="1">
    <citation type="submission" date="2017-02" db="EMBL/GenBank/DDBJ databases">
        <authorList>
            <person name="Peterson S.W."/>
        </authorList>
    </citation>
    <scope>NUCLEOTIDE SEQUENCE [LARGE SCALE GENOMIC DNA]</scope>
    <source>
        <strain evidence="3 4">B Mb 05.01</strain>
    </source>
</reference>
<dbReference type="RefSeq" id="WP_087132637.1">
    <property type="nucleotide sequence ID" value="NZ_FUKO01000033.1"/>
</dbReference>